<feature type="domain" description="Cell envelope-related transcriptional attenuator" evidence="12">
    <location>
        <begin position="59"/>
        <end position="205"/>
    </location>
</feature>
<evidence type="ECO:0000313" key="13">
    <source>
        <dbReference type="EMBL" id="GIN59622.1"/>
    </source>
</evidence>
<accession>A0ABQ4KNV0</accession>
<evidence type="ECO:0000256" key="10">
    <source>
        <dbReference type="ARBA" id="ARBA00037178"/>
    </source>
</evidence>
<evidence type="ECO:0000256" key="9">
    <source>
        <dbReference type="ARBA" id="ARBA00023163"/>
    </source>
</evidence>
<dbReference type="Gene3D" id="3.40.630.190">
    <property type="entry name" value="LCP protein"/>
    <property type="match status" value="1"/>
</dbReference>
<dbReference type="RefSeq" id="WP_158322234.1">
    <property type="nucleotide sequence ID" value="NZ_BORB01000052.1"/>
</dbReference>
<proteinExistence type="inferred from homology"/>
<dbReference type="NCBIfam" id="TIGR00350">
    <property type="entry name" value="lytR_cpsA_psr"/>
    <property type="match status" value="1"/>
</dbReference>
<evidence type="ECO:0000256" key="3">
    <source>
        <dbReference type="ARBA" id="ARBA00022475"/>
    </source>
</evidence>
<sequence length="300" mass="34334">MKKRILFVFIIICFLFLFGCQSIEKDHSHQEEPGENEVVDEAINFLVLGIDSRGEAKSRTDTIMLVNYRPEDRTLKLISIMRDSYVQIPGHKHNFDKINNAYFLGGEELLKETIQNNFGLDVDHTITVDFQGFVSVVDTLIPEGIKVHVDQAIIDDMNLEMTAGINTLHGEDLLKYVRFRHDERSDFGRVERQQTVLLDVIDKMNEQVNSFIGMTKIPHLVHHTIKNVETDLSPQEMITLSSMVFSQPIEQIETMRIPVKDGFTNQTYDHAGAVLELNFLKNQEAMQRFLSEPTPVSDGP</sequence>
<keyword evidence="14" id="KW-1185">Reference proteome</keyword>
<evidence type="ECO:0000256" key="5">
    <source>
        <dbReference type="ARBA" id="ARBA00022968"/>
    </source>
</evidence>
<keyword evidence="9" id="KW-0804">Transcription</keyword>
<comment type="subcellular location">
    <subcellularLocation>
        <location evidence="1">Cell membrane</location>
        <topology evidence="1">Single-pass type II membrane protein</topology>
    </subcellularLocation>
</comment>
<comment type="similarity">
    <text evidence="2">Belongs to the LytR/CpsA/Psr (LCP) family.</text>
</comment>
<gene>
    <name evidence="13" type="ORF">J8TS2_39410</name>
</gene>
<dbReference type="InterPro" id="IPR004474">
    <property type="entry name" value="LytR_CpsA_psr"/>
</dbReference>
<evidence type="ECO:0000256" key="11">
    <source>
        <dbReference type="ARBA" id="ARBA00040752"/>
    </source>
</evidence>
<dbReference type="InterPro" id="IPR050922">
    <property type="entry name" value="LytR/CpsA/Psr_CW_biosynth"/>
</dbReference>
<evidence type="ECO:0000256" key="7">
    <source>
        <dbReference type="ARBA" id="ARBA00023015"/>
    </source>
</evidence>
<dbReference type="Proteomes" id="UP000679950">
    <property type="component" value="Unassembled WGS sequence"/>
</dbReference>
<evidence type="ECO:0000259" key="12">
    <source>
        <dbReference type="Pfam" id="PF03816"/>
    </source>
</evidence>
<evidence type="ECO:0000256" key="4">
    <source>
        <dbReference type="ARBA" id="ARBA00022692"/>
    </source>
</evidence>
<dbReference type="EMBL" id="BORB01000052">
    <property type="protein sequence ID" value="GIN59622.1"/>
    <property type="molecule type" value="Genomic_DNA"/>
</dbReference>
<comment type="caution">
    <text evidence="13">The sequence shown here is derived from an EMBL/GenBank/DDBJ whole genome shotgun (WGS) entry which is preliminary data.</text>
</comment>
<name>A0ABQ4KNV0_9BACI</name>
<keyword evidence="7" id="KW-0805">Transcription regulation</keyword>
<keyword evidence="3" id="KW-1003">Cell membrane</keyword>
<evidence type="ECO:0000256" key="1">
    <source>
        <dbReference type="ARBA" id="ARBA00004401"/>
    </source>
</evidence>
<reference evidence="13 14" key="1">
    <citation type="submission" date="2021-03" db="EMBL/GenBank/DDBJ databases">
        <title>Antimicrobial resistance genes in bacteria isolated from Japanese honey, and their potential for conferring macrolide and lincosamide resistance in the American foulbrood pathogen Paenibacillus larvae.</title>
        <authorList>
            <person name="Okamoto M."/>
            <person name="Kumagai M."/>
            <person name="Kanamori H."/>
            <person name="Takamatsu D."/>
        </authorList>
    </citation>
    <scope>NUCLEOTIDE SEQUENCE [LARGE SCALE GENOMIC DNA]</scope>
    <source>
        <strain evidence="13 14">J8TS2</strain>
    </source>
</reference>
<keyword evidence="8" id="KW-0472">Membrane</keyword>
<evidence type="ECO:0000256" key="8">
    <source>
        <dbReference type="ARBA" id="ARBA00023136"/>
    </source>
</evidence>
<keyword evidence="5" id="KW-0735">Signal-anchor</keyword>
<dbReference type="PANTHER" id="PTHR33392:SF8">
    <property type="entry name" value="REGULATORY PROTEIN MSRR"/>
    <property type="match status" value="1"/>
</dbReference>
<evidence type="ECO:0000256" key="6">
    <source>
        <dbReference type="ARBA" id="ARBA00022989"/>
    </source>
</evidence>
<dbReference type="PROSITE" id="PS51257">
    <property type="entry name" value="PROKAR_LIPOPROTEIN"/>
    <property type="match status" value="1"/>
</dbReference>
<keyword evidence="4" id="KW-0812">Transmembrane</keyword>
<keyword evidence="6" id="KW-1133">Transmembrane helix</keyword>
<protein>
    <recommendedName>
        <fullName evidence="11">Regulatory protein MsrR</fullName>
    </recommendedName>
</protein>
<evidence type="ECO:0000256" key="2">
    <source>
        <dbReference type="ARBA" id="ARBA00006068"/>
    </source>
</evidence>
<dbReference type="Pfam" id="PF03816">
    <property type="entry name" value="LytR_cpsA_psr"/>
    <property type="match status" value="1"/>
</dbReference>
<organism evidence="13 14">
    <name type="scientific">Lederbergia ruris</name>
    <dbReference type="NCBI Taxonomy" id="217495"/>
    <lineage>
        <taxon>Bacteria</taxon>
        <taxon>Bacillati</taxon>
        <taxon>Bacillota</taxon>
        <taxon>Bacilli</taxon>
        <taxon>Bacillales</taxon>
        <taxon>Bacillaceae</taxon>
        <taxon>Lederbergia</taxon>
    </lineage>
</organism>
<dbReference type="PANTHER" id="PTHR33392">
    <property type="entry name" value="POLYISOPRENYL-TEICHOIC ACID--PEPTIDOGLYCAN TEICHOIC ACID TRANSFERASE TAGU"/>
    <property type="match status" value="1"/>
</dbReference>
<comment type="function">
    <text evidence="10">Involved in SarA attenuation. Affects resistance to oxacillin and teicoplanin, as well as the synthesis of virulence factors.</text>
</comment>
<evidence type="ECO:0000313" key="14">
    <source>
        <dbReference type="Proteomes" id="UP000679950"/>
    </source>
</evidence>